<feature type="chain" id="PRO_5046590900" evidence="3">
    <location>
        <begin position="26"/>
        <end position="222"/>
    </location>
</feature>
<dbReference type="SUPFAM" id="SSF55895">
    <property type="entry name" value="Ribonuclease Rh-like"/>
    <property type="match status" value="1"/>
</dbReference>
<dbReference type="InterPro" id="IPR001568">
    <property type="entry name" value="RNase_T2-like"/>
</dbReference>
<accession>A0ABU6CZY6</accession>
<dbReference type="InterPro" id="IPR033130">
    <property type="entry name" value="RNase_T2_His_AS_2"/>
</dbReference>
<dbReference type="PROSITE" id="PS00531">
    <property type="entry name" value="RNASE_T2_2"/>
    <property type="match status" value="1"/>
</dbReference>
<reference evidence="5" key="1">
    <citation type="submission" date="2023-07" db="EMBL/GenBank/DDBJ databases">
        <title>The carbon used by Thiothrix.</title>
        <authorList>
            <person name="Chen L."/>
        </authorList>
    </citation>
    <scope>NUCLEOTIDE SEQUENCE [LARGE SCALE GENOMIC DNA]</scope>
</reference>
<dbReference type="InterPro" id="IPR036430">
    <property type="entry name" value="RNase_T2-like_sf"/>
</dbReference>
<dbReference type="RefSeq" id="WP_324695973.1">
    <property type="nucleotide sequence ID" value="NZ_JAYMYJ010000117.1"/>
</dbReference>
<sequence length="222" mass="24146">MKGKQGFTAVMLGLALSGMAGGLHADGEPGKFDYYVMSLSWSPDYCASSPSASNNDPQCAVGKKLGFVLHGVWPQYNRGYPSDCSDDKMPESLVKKYQGLYPSKKLYFHEWEKHGTCSGLTPDKYLSFSQQLKGSLAIPANYDQPAKPFRVTADALKKDFIAANPALQAGDLSVFCSGSGRFLQELRVCYSQDGKPAECGKDVLASSRKSCGQPDFLVRSIK</sequence>
<evidence type="ECO:0000313" key="4">
    <source>
        <dbReference type="EMBL" id="MEB4591968.1"/>
    </source>
</evidence>
<dbReference type="Gene3D" id="3.90.730.10">
    <property type="entry name" value="Ribonuclease T2-like"/>
    <property type="match status" value="1"/>
</dbReference>
<evidence type="ECO:0000256" key="1">
    <source>
        <dbReference type="ARBA" id="ARBA00007469"/>
    </source>
</evidence>
<keyword evidence="5" id="KW-1185">Reference proteome</keyword>
<evidence type="ECO:0000256" key="3">
    <source>
        <dbReference type="SAM" id="SignalP"/>
    </source>
</evidence>
<proteinExistence type="inferred from homology"/>
<dbReference type="Proteomes" id="UP001308005">
    <property type="component" value="Unassembled WGS sequence"/>
</dbReference>
<keyword evidence="3" id="KW-0732">Signal</keyword>
<protein>
    <submittedName>
        <fullName evidence="4">Ribonuclease</fullName>
    </submittedName>
</protein>
<comment type="caution">
    <text evidence="4">The sequence shown here is derived from an EMBL/GenBank/DDBJ whole genome shotgun (WGS) entry which is preliminary data.</text>
</comment>
<evidence type="ECO:0000256" key="2">
    <source>
        <dbReference type="RuleBase" id="RU004328"/>
    </source>
</evidence>
<comment type="similarity">
    <text evidence="1 2">Belongs to the RNase T2 family.</text>
</comment>
<name>A0ABU6CZY6_9GAMM</name>
<gene>
    <name evidence="4" type="ORF">VSS37_13325</name>
</gene>
<dbReference type="Pfam" id="PF00445">
    <property type="entry name" value="Ribonuclease_T2"/>
    <property type="match status" value="1"/>
</dbReference>
<reference evidence="4 5" key="2">
    <citation type="submission" date="2024-01" db="EMBL/GenBank/DDBJ databases">
        <authorList>
            <person name="Xie X."/>
        </authorList>
    </citation>
    <scope>NUCLEOTIDE SEQUENCE [LARGE SCALE GENOMIC DNA]</scope>
    <source>
        <strain evidence="4">SCUT-1</strain>
    </source>
</reference>
<dbReference type="PANTHER" id="PTHR11240:SF22">
    <property type="entry name" value="RIBONUCLEASE T2"/>
    <property type="match status" value="1"/>
</dbReference>
<evidence type="ECO:0000313" key="5">
    <source>
        <dbReference type="Proteomes" id="UP001308005"/>
    </source>
</evidence>
<feature type="signal peptide" evidence="3">
    <location>
        <begin position="1"/>
        <end position="25"/>
    </location>
</feature>
<dbReference type="PANTHER" id="PTHR11240">
    <property type="entry name" value="RIBONUCLEASE T2"/>
    <property type="match status" value="1"/>
</dbReference>
<organism evidence="4 5">
    <name type="scientific">Candidatus Thiothrix phosphatis</name>
    <dbReference type="NCBI Taxonomy" id="3112415"/>
    <lineage>
        <taxon>Bacteria</taxon>
        <taxon>Pseudomonadati</taxon>
        <taxon>Pseudomonadota</taxon>
        <taxon>Gammaproteobacteria</taxon>
        <taxon>Thiotrichales</taxon>
        <taxon>Thiotrichaceae</taxon>
        <taxon>Thiothrix</taxon>
    </lineage>
</organism>
<dbReference type="EMBL" id="JAYMYJ010000117">
    <property type="protein sequence ID" value="MEB4591968.1"/>
    <property type="molecule type" value="Genomic_DNA"/>
</dbReference>